<dbReference type="InterPro" id="IPR006439">
    <property type="entry name" value="HAD-SF_hydro_IA"/>
</dbReference>
<evidence type="ECO:0000256" key="5">
    <source>
        <dbReference type="ARBA" id="ARBA00023277"/>
    </source>
</evidence>
<dbReference type="NCBIfam" id="TIGR01509">
    <property type="entry name" value="HAD-SF-IA-v3"/>
    <property type="match status" value="1"/>
</dbReference>
<dbReference type="SUPFAM" id="SSF56784">
    <property type="entry name" value="HAD-like"/>
    <property type="match status" value="1"/>
</dbReference>
<dbReference type="PANTHER" id="PTHR46193:SF18">
    <property type="entry name" value="HEXITOL PHOSPHATASE B"/>
    <property type="match status" value="1"/>
</dbReference>
<dbReference type="Pfam" id="PF00702">
    <property type="entry name" value="Hydrolase"/>
    <property type="match status" value="1"/>
</dbReference>
<comment type="similarity">
    <text evidence="2">Belongs to the HAD-like hydrolase superfamily. CbbY/CbbZ/Gph/YieH family.</text>
</comment>
<accession>A0A410RXQ5</accession>
<dbReference type="CDD" id="cd07505">
    <property type="entry name" value="HAD_BPGM-like"/>
    <property type="match status" value="1"/>
</dbReference>
<evidence type="ECO:0000313" key="6">
    <source>
        <dbReference type="EMBL" id="QAT86626.1"/>
    </source>
</evidence>
<dbReference type="Gene3D" id="1.10.150.240">
    <property type="entry name" value="Putative phosphatase, domain 2"/>
    <property type="match status" value="1"/>
</dbReference>
<evidence type="ECO:0000256" key="2">
    <source>
        <dbReference type="ARBA" id="ARBA00006171"/>
    </source>
</evidence>
<keyword evidence="6" id="KW-0378">Hydrolase</keyword>
<dbReference type="AlphaFoldDB" id="A0A410RXQ5"/>
<dbReference type="SFLD" id="SFLDG01135">
    <property type="entry name" value="C1.5.6:_HAD__Beta-PGM__Phospha"/>
    <property type="match status" value="1"/>
</dbReference>
<dbReference type="Gene3D" id="3.40.50.1000">
    <property type="entry name" value="HAD superfamily/HAD-like"/>
    <property type="match status" value="1"/>
</dbReference>
<dbReference type="InterPro" id="IPR023214">
    <property type="entry name" value="HAD_sf"/>
</dbReference>
<dbReference type="SFLD" id="SFLDG01129">
    <property type="entry name" value="C1.5:_HAD__Beta-PGM__Phosphata"/>
    <property type="match status" value="1"/>
</dbReference>
<name>A0A410RXQ5_CORCK</name>
<dbReference type="InterPro" id="IPR023198">
    <property type="entry name" value="PGP-like_dom2"/>
</dbReference>
<dbReference type="InterPro" id="IPR036412">
    <property type="entry name" value="HAD-like_sf"/>
</dbReference>
<dbReference type="PANTHER" id="PTHR46193">
    <property type="entry name" value="6-PHOSPHOGLUCONATE PHOSPHATASE"/>
    <property type="match status" value="1"/>
</dbReference>
<dbReference type="GO" id="GO:0016787">
    <property type="term" value="F:hydrolase activity"/>
    <property type="evidence" value="ECO:0007669"/>
    <property type="project" value="UniProtKB-KW"/>
</dbReference>
<sequence length="239" mass="25735">MAAEIGIGENMTSAAAPLLAAVFDMDGTLVDNMDFHNRAWVTLARKLGLDGLTAERFQNEFAGKKNEEILPQLLGRTLSVAELDALAEEKESHYRAIYRPYLALHRGAEGFLHRLRDARLLLAVATAAPHDNRELVLDGLAVRPLFACVVGAEQVERGKPAPDIFLAAAKALQVPPESCLAFEDAINGVLSARAAGMVTVGITTTTTAEALKHAGAHFTAPDFDTLPPELLARLFKSRV</sequence>
<evidence type="ECO:0000256" key="3">
    <source>
        <dbReference type="ARBA" id="ARBA00022723"/>
    </source>
</evidence>
<dbReference type="Proteomes" id="UP000288758">
    <property type="component" value="Chromosome"/>
</dbReference>
<reference evidence="6 7" key="1">
    <citation type="submission" date="2018-12" db="EMBL/GenBank/DDBJ databases">
        <title>Complete Genome Sequence of the Corallopyronin A producing Myxobacterium Corallococcus coralloides B035.</title>
        <authorList>
            <person name="Bouhired S.M."/>
            <person name="Rupp O."/>
            <person name="Blom J."/>
            <person name="Schaeberle T.F."/>
            <person name="Kehraus S."/>
            <person name="Schiefer A."/>
            <person name="Pfarr K."/>
            <person name="Goesmann A."/>
            <person name="Hoerauf A."/>
            <person name="Koenig G.M."/>
        </authorList>
    </citation>
    <scope>NUCLEOTIDE SEQUENCE [LARGE SCALE GENOMIC DNA]</scope>
    <source>
        <strain evidence="6 7">B035</strain>
    </source>
</reference>
<evidence type="ECO:0000256" key="4">
    <source>
        <dbReference type="ARBA" id="ARBA00022842"/>
    </source>
</evidence>
<gene>
    <name evidence="6" type="primary">pgmB</name>
    <name evidence="6" type="ORF">EJ065_5088</name>
</gene>
<keyword evidence="4" id="KW-0460">Magnesium</keyword>
<dbReference type="SFLD" id="SFLDS00003">
    <property type="entry name" value="Haloacid_Dehalogenase"/>
    <property type="match status" value="1"/>
</dbReference>
<dbReference type="PRINTS" id="PR00413">
    <property type="entry name" value="HADHALOGNASE"/>
</dbReference>
<evidence type="ECO:0000256" key="1">
    <source>
        <dbReference type="ARBA" id="ARBA00001946"/>
    </source>
</evidence>
<dbReference type="EMBL" id="CP034669">
    <property type="protein sequence ID" value="QAT86626.1"/>
    <property type="molecule type" value="Genomic_DNA"/>
</dbReference>
<proteinExistence type="inferred from homology"/>
<keyword evidence="5" id="KW-0119">Carbohydrate metabolism</keyword>
<organism evidence="6 7">
    <name type="scientific">Corallococcus coralloides</name>
    <name type="common">Myxococcus coralloides</name>
    <dbReference type="NCBI Taxonomy" id="184914"/>
    <lineage>
        <taxon>Bacteria</taxon>
        <taxon>Pseudomonadati</taxon>
        <taxon>Myxococcota</taxon>
        <taxon>Myxococcia</taxon>
        <taxon>Myxococcales</taxon>
        <taxon>Cystobacterineae</taxon>
        <taxon>Myxococcaceae</taxon>
        <taxon>Corallococcus</taxon>
    </lineage>
</organism>
<comment type="cofactor">
    <cofactor evidence="1">
        <name>Mg(2+)</name>
        <dbReference type="ChEBI" id="CHEBI:18420"/>
    </cofactor>
</comment>
<keyword evidence="3" id="KW-0479">Metal-binding</keyword>
<dbReference type="GO" id="GO:0046872">
    <property type="term" value="F:metal ion binding"/>
    <property type="evidence" value="ECO:0007669"/>
    <property type="project" value="UniProtKB-KW"/>
</dbReference>
<dbReference type="InterPro" id="IPR051600">
    <property type="entry name" value="Beta-PGM-like"/>
</dbReference>
<evidence type="ECO:0000313" key="7">
    <source>
        <dbReference type="Proteomes" id="UP000288758"/>
    </source>
</evidence>
<protein>
    <submittedName>
        <fullName evidence="6">HAD family hydrolase</fullName>
    </submittedName>
</protein>